<gene>
    <name evidence="1" type="ORF">J5U22_00721</name>
</gene>
<evidence type="ECO:0000313" key="2">
    <source>
        <dbReference type="Proteomes" id="UP000694036"/>
    </source>
</evidence>
<sequence>MKYVTKVMDSIGGGGEGGDAKVYGYWLFGKRFNSYSPSLLKRKENE</sequence>
<reference evidence="1 2" key="1">
    <citation type="journal article" date="2021" name="Environ. Microbiol.">
        <title>New insights into the diversity and evolution of the archaeal mobilome from three complete genomes of Saccharolobus shibatae.</title>
        <authorList>
            <person name="Medvedeva S."/>
            <person name="Brandt D."/>
            <person name="Cvirkaite-Krupovic V."/>
            <person name="Liu Y."/>
            <person name="Severinov K."/>
            <person name="Ishino S."/>
            <person name="Ishino Y."/>
            <person name="Prangishvili D."/>
            <person name="Kalinowski J."/>
            <person name="Krupovic M."/>
        </authorList>
    </citation>
    <scope>NUCLEOTIDE SEQUENCE [LARGE SCALE GENOMIC DNA]</scope>
    <source>
        <strain evidence="1 2">S38A</strain>
    </source>
</reference>
<dbReference type="Proteomes" id="UP000694036">
    <property type="component" value="Chromosome"/>
</dbReference>
<dbReference type="GeneID" id="65556161"/>
<protein>
    <submittedName>
        <fullName evidence="1">Uncharacterized protein</fullName>
    </submittedName>
</protein>
<dbReference type="AlphaFoldDB" id="A0A8F5BZF1"/>
<proteinExistence type="predicted"/>
<evidence type="ECO:0000313" key="1">
    <source>
        <dbReference type="EMBL" id="QXJ34175.1"/>
    </source>
</evidence>
<dbReference type="RefSeq" id="WP_218259487.1">
    <property type="nucleotide sequence ID" value="NZ_CP077713.1"/>
</dbReference>
<accession>A0A8F5BZF1</accession>
<name>A0A8F5BZF1_9CREN</name>
<organism evidence="1 2">
    <name type="scientific">Saccharolobus shibatae</name>
    <dbReference type="NCBI Taxonomy" id="2286"/>
    <lineage>
        <taxon>Archaea</taxon>
        <taxon>Thermoproteota</taxon>
        <taxon>Thermoprotei</taxon>
        <taxon>Sulfolobales</taxon>
        <taxon>Sulfolobaceae</taxon>
        <taxon>Saccharolobus</taxon>
    </lineage>
</organism>
<dbReference type="EMBL" id="CP077713">
    <property type="protein sequence ID" value="QXJ34175.1"/>
    <property type="molecule type" value="Genomic_DNA"/>
</dbReference>
<keyword evidence="2" id="KW-1185">Reference proteome</keyword>